<gene>
    <name evidence="1" type="ORF">SAMN06295910_0148</name>
</gene>
<dbReference type="PANTHER" id="PTHR33361:SF2">
    <property type="entry name" value="DUF885 DOMAIN-CONTAINING PROTEIN"/>
    <property type="match status" value="1"/>
</dbReference>
<dbReference type="InterPro" id="IPR010281">
    <property type="entry name" value="DUF885"/>
</dbReference>
<dbReference type="Proteomes" id="UP000192934">
    <property type="component" value="Chromosome I"/>
</dbReference>
<protein>
    <submittedName>
        <fullName evidence="1">Uncharacterized conserved protein, DUF885 familyt</fullName>
    </submittedName>
</protein>
<proteinExistence type="predicted"/>
<reference evidence="2" key="1">
    <citation type="submission" date="2017-04" db="EMBL/GenBank/DDBJ databases">
        <authorList>
            <person name="Varghese N."/>
            <person name="Submissions S."/>
        </authorList>
    </citation>
    <scope>NUCLEOTIDE SEQUENCE [LARGE SCALE GENOMIC DNA]</scope>
    <source>
        <strain evidence="2">Dd16</strain>
    </source>
</reference>
<organism evidence="1 2">
    <name type="scientific">Allosphingosinicella indica</name>
    <dbReference type="NCBI Taxonomy" id="941907"/>
    <lineage>
        <taxon>Bacteria</taxon>
        <taxon>Pseudomonadati</taxon>
        <taxon>Pseudomonadota</taxon>
        <taxon>Alphaproteobacteria</taxon>
        <taxon>Sphingomonadales</taxon>
        <taxon>Sphingomonadaceae</taxon>
        <taxon>Allosphingosinicella</taxon>
    </lineage>
</organism>
<keyword evidence="2" id="KW-1185">Reference proteome</keyword>
<evidence type="ECO:0000313" key="2">
    <source>
        <dbReference type="Proteomes" id="UP000192934"/>
    </source>
</evidence>
<dbReference type="EMBL" id="LT840185">
    <property type="protein sequence ID" value="SMF61154.1"/>
    <property type="molecule type" value="Genomic_DNA"/>
</dbReference>
<sequence>MRDDAATSRLADLAERYWDFEREETPFGAILAGQPVAGDAVLRESAADHERRIVRARLLLAQVLGISGEDLASQDRATLKLLERELTAVIDLHAADLHLRPWLLPGGPEFNIAFFANSTVLSDAGAAHRYVRRLASLAAAVDDLADNLRAGHAKGIRFPAVVLKAAAASAAAAAAADPAQSAYHGPFVRAAASGPSLEAAAAEGLRVIKDRLLPALGRYAALLAGPLSQGARENLSCVDAPGGANFYRTMVRYFTTTDQGPDEIHQLGLAEVARIEKALAEIAAASGQSVSDYRAALVADRSFISPSSDALLDSIRALCKRIDGLIPTWFGRVPRATYGVAAIPAASSSALPPAYAQPGPADGSAPGMFWVSGLPDKCPSFMHPALAVHEAWPGHLMHIALLQELDTLPAFRRYGAVKYTACIEGWALYCEGLADEMGLYASPAEQFGRLQMELWRALRLVVDTGIHWYDWSRETAIDYMDSRLALSRDTIAAEVDRYAAMPGQALGYQVGNLKMRALRARAEQELGDAFRHRDFHEAVMTAGAVTLPLLDDLVQDWIDQSRAAA</sequence>
<dbReference type="Pfam" id="PF05960">
    <property type="entry name" value="DUF885"/>
    <property type="match status" value="1"/>
</dbReference>
<dbReference type="STRING" id="941907.SAMN06295910_0148"/>
<evidence type="ECO:0000313" key="1">
    <source>
        <dbReference type="EMBL" id="SMF61154.1"/>
    </source>
</evidence>
<accession>A0A1X7FYS3</accession>
<dbReference type="PANTHER" id="PTHR33361">
    <property type="entry name" value="GLR0591 PROTEIN"/>
    <property type="match status" value="1"/>
</dbReference>
<dbReference type="AlphaFoldDB" id="A0A1X7FYS3"/>
<name>A0A1X7FYS3_9SPHN</name>